<feature type="domain" description="Methyltransferase type 11" evidence="1">
    <location>
        <begin position="126"/>
        <end position="174"/>
    </location>
</feature>
<protein>
    <submittedName>
        <fullName evidence="2">Methylase involved in ubiquinone/menaquinone biosynthesis</fullName>
    </submittedName>
</protein>
<dbReference type="eggNOG" id="COG2226">
    <property type="taxonomic scope" value="Bacteria"/>
</dbReference>
<dbReference type="InterPro" id="IPR029063">
    <property type="entry name" value="SAM-dependent_MTases_sf"/>
</dbReference>
<dbReference type="EMBL" id="CP003156">
    <property type="protein sequence ID" value="AEV34079.1"/>
    <property type="molecule type" value="Genomic_DNA"/>
</dbReference>
<keyword evidence="2" id="KW-0489">Methyltransferase</keyword>
<dbReference type="Proteomes" id="UP000005631">
    <property type="component" value="Chromosome"/>
</dbReference>
<organism evidence="2 3">
    <name type="scientific">Owenweeksia hongkongensis (strain DSM 17368 / CIP 108786 / JCM 12287 / NRRL B-23963 / UST20020801)</name>
    <dbReference type="NCBI Taxonomy" id="926562"/>
    <lineage>
        <taxon>Bacteria</taxon>
        <taxon>Pseudomonadati</taxon>
        <taxon>Bacteroidota</taxon>
        <taxon>Flavobacteriia</taxon>
        <taxon>Flavobacteriales</taxon>
        <taxon>Owenweeksiaceae</taxon>
        <taxon>Owenweeksia</taxon>
    </lineage>
</organism>
<dbReference type="HOGENOM" id="CLU_071512_0_0_10"/>
<proteinExistence type="predicted"/>
<dbReference type="CDD" id="cd02440">
    <property type="entry name" value="AdoMet_MTases"/>
    <property type="match status" value="1"/>
</dbReference>
<dbReference type="InterPro" id="IPR013216">
    <property type="entry name" value="Methyltransf_11"/>
</dbReference>
<dbReference type="RefSeq" id="WP_014203426.1">
    <property type="nucleotide sequence ID" value="NC_016599.1"/>
</dbReference>
<dbReference type="KEGG" id="oho:Oweho_3126"/>
<dbReference type="PATRIC" id="fig|926562.3.peg.3148"/>
<dbReference type="STRING" id="926562.Oweho_3126"/>
<dbReference type="Gene3D" id="3.40.50.150">
    <property type="entry name" value="Vaccinia Virus protein VP39"/>
    <property type="match status" value="1"/>
</dbReference>
<keyword evidence="2" id="KW-0830">Ubiquinone</keyword>
<dbReference type="Pfam" id="PF08241">
    <property type="entry name" value="Methyltransf_11"/>
    <property type="match status" value="1"/>
</dbReference>
<accession>G8R354</accession>
<dbReference type="GO" id="GO:0032259">
    <property type="term" value="P:methylation"/>
    <property type="evidence" value="ECO:0007669"/>
    <property type="project" value="UniProtKB-KW"/>
</dbReference>
<dbReference type="AlphaFoldDB" id="G8R354"/>
<name>G8R354_OWEHD</name>
<dbReference type="SUPFAM" id="SSF53335">
    <property type="entry name" value="S-adenosyl-L-methionine-dependent methyltransferases"/>
    <property type="match status" value="1"/>
</dbReference>
<keyword evidence="2" id="KW-0808">Transferase</keyword>
<sequence length="256" mass="30154">MIKSIFRFALNTIPRPMLIRMSYAVRPMLASFYRGDKFEDPIDGRTYKKLLPYGYEGRQRENALAPATLSLERHRLMWLYLKEETDFFTAPHKVLHVAPEQCFYGRFRKMKNLNYLTADIDSPIADVKMDIHNIQYPDNTFNVVFCNHVLEHVTDDIKCMSELCRVLTPGGLAIMQVPQDMSLEITDEDPTLEDPEERKRRFGQYDHVRLHGRDYPDRLRKAGFKVTEVNYSNKLSPELFDRYRLPKGEMLYVCTK</sequence>
<evidence type="ECO:0000259" key="1">
    <source>
        <dbReference type="Pfam" id="PF08241"/>
    </source>
</evidence>
<reference evidence="2 3" key="1">
    <citation type="journal article" date="2012" name="Stand. Genomic Sci.">
        <title>Genome sequence of the orange-pigmented seawater bacterium Owenweeksia hongkongensis type strain (UST20020801(T)).</title>
        <authorList>
            <person name="Riedel T."/>
            <person name="Held B."/>
            <person name="Nolan M."/>
            <person name="Lucas S."/>
            <person name="Lapidus A."/>
            <person name="Tice H."/>
            <person name="Del Rio T.G."/>
            <person name="Cheng J.F."/>
            <person name="Han C."/>
            <person name="Tapia R."/>
            <person name="Goodwin L.A."/>
            <person name="Pitluck S."/>
            <person name="Liolios K."/>
            <person name="Mavromatis K."/>
            <person name="Pagani I."/>
            <person name="Ivanova N."/>
            <person name="Mikhailova N."/>
            <person name="Pati A."/>
            <person name="Chen A."/>
            <person name="Palaniappan K."/>
            <person name="Rohde M."/>
            <person name="Tindall B.J."/>
            <person name="Detter J.C."/>
            <person name="Goker M."/>
            <person name="Woyke T."/>
            <person name="Bristow J."/>
            <person name="Eisen J.A."/>
            <person name="Markowitz V."/>
            <person name="Hugenholtz P."/>
            <person name="Klenk H.P."/>
            <person name="Kyrpides N.C."/>
        </authorList>
    </citation>
    <scope>NUCLEOTIDE SEQUENCE</scope>
    <source>
        <strain evidence="3">DSM 17368 / JCM 12287 / NRRL B-23963</strain>
    </source>
</reference>
<keyword evidence="3" id="KW-1185">Reference proteome</keyword>
<gene>
    <name evidence="2" type="ordered locus">Oweho_3126</name>
</gene>
<evidence type="ECO:0000313" key="2">
    <source>
        <dbReference type="EMBL" id="AEV34079.1"/>
    </source>
</evidence>
<dbReference type="GO" id="GO:0008757">
    <property type="term" value="F:S-adenosylmethionine-dependent methyltransferase activity"/>
    <property type="evidence" value="ECO:0007669"/>
    <property type="project" value="InterPro"/>
</dbReference>
<evidence type="ECO:0000313" key="3">
    <source>
        <dbReference type="Proteomes" id="UP000005631"/>
    </source>
</evidence>